<dbReference type="Gene3D" id="1.10.375.10">
    <property type="entry name" value="Human Immunodeficiency Virus Type 1 Capsid Protein"/>
    <property type="match status" value="1"/>
</dbReference>
<name>A0A3M0L8H5_HIRRU</name>
<dbReference type="Pfam" id="PF00078">
    <property type="entry name" value="RVT_1"/>
    <property type="match status" value="1"/>
</dbReference>
<dbReference type="AlphaFoldDB" id="A0A3M0L8H5"/>
<keyword evidence="3" id="KW-0808">Transferase</keyword>
<keyword evidence="4" id="KW-0548">Nucleotidyltransferase</keyword>
<dbReference type="SUPFAM" id="SSF56672">
    <property type="entry name" value="DNA/RNA polymerases"/>
    <property type="match status" value="1"/>
</dbReference>
<dbReference type="Gene3D" id="3.30.70.270">
    <property type="match status" value="1"/>
</dbReference>
<reference evidence="11 12" key="1">
    <citation type="submission" date="2018-07" db="EMBL/GenBank/DDBJ databases">
        <title>A high quality draft genome assembly of the barn swallow (H. rustica rustica).</title>
        <authorList>
            <person name="Formenti G."/>
            <person name="Chiara M."/>
            <person name="Poveda L."/>
            <person name="Francoijs K.-J."/>
            <person name="Bonisoli-Alquati A."/>
            <person name="Canova L."/>
            <person name="Gianfranceschi L."/>
            <person name="Horner D.S."/>
            <person name="Saino N."/>
        </authorList>
    </citation>
    <scope>NUCLEOTIDE SEQUENCE [LARGE SCALE GENOMIC DNA]</scope>
    <source>
        <strain evidence="11">Chelidonia</strain>
        <tissue evidence="11">Blood</tissue>
    </source>
</reference>
<dbReference type="InterPro" id="IPR008916">
    <property type="entry name" value="Retrov_capsid_C"/>
</dbReference>
<evidence type="ECO:0000256" key="3">
    <source>
        <dbReference type="ARBA" id="ARBA00022679"/>
    </source>
</evidence>
<keyword evidence="5" id="KW-0540">Nuclease</keyword>
<accession>A0A3M0L8H5</accession>
<dbReference type="GO" id="GO:0004523">
    <property type="term" value="F:RNA-DNA hybrid ribonuclease activity"/>
    <property type="evidence" value="ECO:0007669"/>
    <property type="project" value="UniProtKB-EC"/>
</dbReference>
<evidence type="ECO:0000313" key="12">
    <source>
        <dbReference type="Proteomes" id="UP000269221"/>
    </source>
</evidence>
<dbReference type="PANTHER" id="PTHR41694">
    <property type="entry name" value="ENDOGENOUS RETROVIRUS GROUP K MEMBER POL PROTEIN"/>
    <property type="match status" value="1"/>
</dbReference>
<organism evidence="11 12">
    <name type="scientific">Hirundo rustica rustica</name>
    <dbReference type="NCBI Taxonomy" id="333673"/>
    <lineage>
        <taxon>Eukaryota</taxon>
        <taxon>Metazoa</taxon>
        <taxon>Chordata</taxon>
        <taxon>Craniata</taxon>
        <taxon>Vertebrata</taxon>
        <taxon>Euteleostomi</taxon>
        <taxon>Archelosauria</taxon>
        <taxon>Archosauria</taxon>
        <taxon>Dinosauria</taxon>
        <taxon>Saurischia</taxon>
        <taxon>Theropoda</taxon>
        <taxon>Coelurosauria</taxon>
        <taxon>Aves</taxon>
        <taxon>Neognathae</taxon>
        <taxon>Neoaves</taxon>
        <taxon>Telluraves</taxon>
        <taxon>Australaves</taxon>
        <taxon>Passeriformes</taxon>
        <taxon>Sylvioidea</taxon>
        <taxon>Hirundinidae</taxon>
        <taxon>Hirundo</taxon>
    </lineage>
</organism>
<dbReference type="SUPFAM" id="SSF47353">
    <property type="entry name" value="Retrovirus capsid dimerization domain-like"/>
    <property type="match status" value="1"/>
</dbReference>
<sequence length="377" mass="42318">MAQWGVKTEIPKTHRDFLMVAAEERPTQKLKWKTDCPVWVDQWSLAEDKLKALNELVEEQLAKGHIVPATSPWNSLVFLIRKPRKDKWRLLHDLRKINEAIEDMRSLQLGMPSLLMLPQNWNLAVINIKDCFFQIPLDPADAPRFSFSVPSINQEAPMKCYHWTVLPQGMKNSPSICQWVGTAPLEISGPGDHQQNHLTPEAGYPIPKNADVHLVTPGNPRPVFGSMDRPSALKECMSDPGQCIEARPSVHVSGSSRQTFVNLPADRRQLLREALPSLLADPETAIDENGNALTLEHLMGEGRWTDLTDQASSIPIKALQTIREHAVTAFFSMVSDGPVIPYYKIVQGTKEAFTKFVERLTRAIEVQVSEVAVREGS</sequence>
<dbReference type="InterPro" id="IPR043128">
    <property type="entry name" value="Rev_trsase/Diguanyl_cyclase"/>
</dbReference>
<evidence type="ECO:0000256" key="9">
    <source>
        <dbReference type="ARBA" id="ARBA00023268"/>
    </source>
</evidence>
<evidence type="ECO:0000313" key="11">
    <source>
        <dbReference type="EMBL" id="RMC21613.1"/>
    </source>
</evidence>
<comment type="caution">
    <text evidence="11">The sequence shown here is derived from an EMBL/GenBank/DDBJ whole genome shotgun (WGS) entry which is preliminary data.</text>
</comment>
<evidence type="ECO:0000256" key="8">
    <source>
        <dbReference type="ARBA" id="ARBA00022918"/>
    </source>
</evidence>
<dbReference type="PROSITE" id="PS50878">
    <property type="entry name" value="RT_POL"/>
    <property type="match status" value="1"/>
</dbReference>
<keyword evidence="9" id="KW-0511">Multifunctional enzyme</keyword>
<evidence type="ECO:0000256" key="7">
    <source>
        <dbReference type="ARBA" id="ARBA00022801"/>
    </source>
</evidence>
<dbReference type="GO" id="GO:0035613">
    <property type="term" value="F:RNA stem-loop binding"/>
    <property type="evidence" value="ECO:0007669"/>
    <property type="project" value="TreeGrafter"/>
</dbReference>
<protein>
    <recommendedName>
        <fullName evidence="2">ribonuclease H</fullName>
        <ecNumber evidence="2">3.1.26.4</ecNumber>
    </recommendedName>
</protein>
<feature type="domain" description="Reverse transcriptase" evidence="10">
    <location>
        <begin position="61"/>
        <end position="265"/>
    </location>
</feature>
<dbReference type="Proteomes" id="UP000269221">
    <property type="component" value="Unassembled WGS sequence"/>
</dbReference>
<evidence type="ECO:0000259" key="10">
    <source>
        <dbReference type="PROSITE" id="PS50878"/>
    </source>
</evidence>
<dbReference type="GO" id="GO:0003964">
    <property type="term" value="F:RNA-directed DNA polymerase activity"/>
    <property type="evidence" value="ECO:0007669"/>
    <property type="project" value="UniProtKB-KW"/>
</dbReference>
<evidence type="ECO:0000256" key="4">
    <source>
        <dbReference type="ARBA" id="ARBA00022695"/>
    </source>
</evidence>
<dbReference type="InterPro" id="IPR043502">
    <property type="entry name" value="DNA/RNA_pol_sf"/>
</dbReference>
<evidence type="ECO:0000256" key="5">
    <source>
        <dbReference type="ARBA" id="ARBA00022722"/>
    </source>
</evidence>
<dbReference type="EC" id="3.1.26.4" evidence="2"/>
<dbReference type="EMBL" id="QRBI01000093">
    <property type="protein sequence ID" value="RMC21613.1"/>
    <property type="molecule type" value="Genomic_DNA"/>
</dbReference>
<evidence type="ECO:0000256" key="2">
    <source>
        <dbReference type="ARBA" id="ARBA00012180"/>
    </source>
</evidence>
<gene>
    <name evidence="11" type="ORF">DUI87_02480</name>
</gene>
<dbReference type="InterPro" id="IPR008919">
    <property type="entry name" value="Retrov_capsid_N"/>
</dbReference>
<evidence type="ECO:0000256" key="6">
    <source>
        <dbReference type="ARBA" id="ARBA00022759"/>
    </source>
</evidence>
<dbReference type="Gene3D" id="1.10.1200.30">
    <property type="match status" value="1"/>
</dbReference>
<dbReference type="InterPro" id="IPR000477">
    <property type="entry name" value="RT_dom"/>
</dbReference>
<dbReference type="Gene3D" id="3.10.10.10">
    <property type="entry name" value="HIV Type 1 Reverse Transcriptase, subunit A, domain 1"/>
    <property type="match status" value="1"/>
</dbReference>
<evidence type="ECO:0000256" key="1">
    <source>
        <dbReference type="ARBA" id="ARBA00010879"/>
    </source>
</evidence>
<keyword evidence="6" id="KW-0255">Endonuclease</keyword>
<keyword evidence="7" id="KW-0378">Hydrolase</keyword>
<comment type="similarity">
    <text evidence="1">Belongs to the beta type-B retroviral polymerase family. HERV class-II K(HML-2) pol subfamily.</text>
</comment>
<dbReference type="PANTHER" id="PTHR41694:SF3">
    <property type="entry name" value="RNA-DIRECTED DNA POLYMERASE-RELATED"/>
    <property type="match status" value="1"/>
</dbReference>
<dbReference type="GO" id="GO:0016032">
    <property type="term" value="P:viral process"/>
    <property type="evidence" value="ECO:0007669"/>
    <property type="project" value="InterPro"/>
</dbReference>
<proteinExistence type="inferred from homology"/>
<keyword evidence="8" id="KW-0695">RNA-directed DNA polymerase</keyword>
<dbReference type="OrthoDB" id="8057740at2759"/>
<keyword evidence="12" id="KW-1185">Reference proteome</keyword>